<proteinExistence type="predicted"/>
<dbReference type="InterPro" id="IPR012337">
    <property type="entry name" value="RNaseH-like_sf"/>
</dbReference>
<dbReference type="PANTHER" id="PTHR15728:SF0">
    <property type="entry name" value="PAN2-PAN3 DEADENYLATION COMPLEX CATALYTIC SUBUNIT PAN2"/>
    <property type="match status" value="1"/>
</dbReference>
<dbReference type="Proteomes" id="UP001224775">
    <property type="component" value="Unassembled WGS sequence"/>
</dbReference>
<reference evidence="2" key="1">
    <citation type="submission" date="2023-06" db="EMBL/GenBank/DDBJ databases">
        <title>Survivors Of The Sea: Transcriptome response of Skeletonema marinoi to long-term dormancy.</title>
        <authorList>
            <person name="Pinder M.I.M."/>
            <person name="Kourtchenko O."/>
            <person name="Robertson E.K."/>
            <person name="Larsson T."/>
            <person name="Maumus F."/>
            <person name="Osuna-Cruz C.M."/>
            <person name="Vancaester E."/>
            <person name="Stenow R."/>
            <person name="Vandepoele K."/>
            <person name="Ploug H."/>
            <person name="Bruchert V."/>
            <person name="Godhe A."/>
            <person name="Topel M."/>
        </authorList>
    </citation>
    <scope>NUCLEOTIDE SEQUENCE</scope>
    <source>
        <strain evidence="2">R05AC</strain>
    </source>
</reference>
<evidence type="ECO:0000313" key="2">
    <source>
        <dbReference type="EMBL" id="KAK1748997.1"/>
    </source>
</evidence>
<dbReference type="InterPro" id="IPR036397">
    <property type="entry name" value="RNaseH_sf"/>
</dbReference>
<dbReference type="SUPFAM" id="SSF50998">
    <property type="entry name" value="Quinoprotein alcohol dehydrogenase-like"/>
    <property type="match status" value="1"/>
</dbReference>
<keyword evidence="2" id="KW-0378">Hydrolase</keyword>
<dbReference type="GO" id="GO:0004535">
    <property type="term" value="F:poly(A)-specific ribonuclease activity"/>
    <property type="evidence" value="ECO:0007669"/>
    <property type="project" value="UniProtKB-EC"/>
</dbReference>
<evidence type="ECO:0000313" key="3">
    <source>
        <dbReference type="Proteomes" id="UP001224775"/>
    </source>
</evidence>
<dbReference type="InterPro" id="IPR015943">
    <property type="entry name" value="WD40/YVTN_repeat-like_dom_sf"/>
</dbReference>
<dbReference type="Gene3D" id="2.130.10.10">
    <property type="entry name" value="YVTN repeat-like/Quinoprotein amine dehydrogenase"/>
    <property type="match status" value="1"/>
</dbReference>
<dbReference type="Gene3D" id="3.90.70.10">
    <property type="entry name" value="Cysteine proteinases"/>
    <property type="match status" value="1"/>
</dbReference>
<dbReference type="PANTHER" id="PTHR15728">
    <property type="entry name" value="DEADENYLATION COMPLEX CATALYTIC SUBUNIT PAN2"/>
    <property type="match status" value="1"/>
</dbReference>
<sequence length="1482" mass="163285">MNQGYGGGDDNYYSSNYGGEYYDESATNNEYYAEEYQEQQYSEEYYEGNHDGSENAAFNSDALFYSTKSPFVMHPNGHMDTTYGNYDTQGDPISALAVEKGDKSKQIPSLMYVASHSSQQGASDGARTNLGRARGKIRSNPTLSRGSRMTLLYGDDDDGAAENATGFYGNRDMYSSFVAHPEAESRVLNSLHSVLFGGSDTASTWSMYNAQTAKPRPNHVYGPTFTPPAVAHNRALMHSHFTTQRPEEKYCMGITSILPFQTPYFGSGGRVLSISPHGVRVHTRGGMVMSDKQDLLSGMLCGELIGTSGSMFANVAGMSFPSKHVSSRDDSSGRVHCIDLQRDLKIVSSQTIIGGNDLCVTDMASDQMRSNLVVGVSDGTVRVLDGGRSNAEIAKLKGFPRGGGVSKVAVAENLICATGYTSLGSSSISSLPCPFPSSHVMIYDIRCLGRGGIPHMFAGSRGGPRFLNFLPDDSGIHAGKLLIGSGQTFGGFELISPLSNDVNGSTFFQPELSAGEAMTTVSIHDGELVIGTSCGRVLEYALGSYENTGYSQRRSRSKEPLDLPPFSPDPSELTIDPYLLCSTRSEIPPGWNVFDSYAMAVDPIVSEQNVRFHSRYVDGKVNSSSLGGPMSKKPLVAPPQRWLSKELQGMIIASADVGVGDGVGIVLPASNVAGLGDLLAGEDKIDTTKKPVPNPNKILSSKLFASCYDATADPRKRNLSYQSEKSGEEGHIEGEENGIPQRYRMTIRKVATFDYTRYNESGLWVGWDYAPTFSNSFTCAVISLLYFVGEIRSTALRLQLCGDEMTIPSSGLSVTAELGCLFHLIECLSSNGMIQPDIDDHKNTGQVKAYVPSNFIAAFTTLPEATNLALIDGVAGSAEQARRPESFYRFIVQYLDRELGLLTSEPGQSKGLVDSMQGINFVSIIEYATSKSKVSTSRAYTVDLAYDQRWSKKDATPNIRFGEVLRYSLCKDAPLRAWSDQTRSYESVIQRKIATSLPPLLSLSCSCAGKHADPLGLNIWQQEDKQNWLPEYIEVQIETDRSITVKELVTTDDGKEEWLVSQQKLPLPASILKSIKDEPSQNLPMKKSYRLEATISFVRSSGNSLDAGHHVLHVRVPVEHEIEALNKQLRQIEMCLEEKEQAPPDTKHISLVSRISPDTLKERQKHLHNQLSRQEEKRNSNDSSEWLLINGFVVTKVKPDDVRSFNAKFKEPSIVIFREVGEEKEEQLPQNLANLLSNCGGETSVQTSAMETKSISDGRHSGISSQELPGKGDLVAIDAEFVCVQAEQSNITYSGSKEIVSESRNALARLSIIDCRTNEVIVDDYVLPKEPVVDCLTRFSGIRESDLDPSTSPHHLVTPKEAYMKVRLLMERGCIFVGHGLSQDFRVINICIPPHQIIDTAVIYHQPNQRYISLRYLTNYVLGRDMQQEVHDSIEDSRAAYELYMKALILKNEKKFDEYLMMLYNHGHSTQFKLGVAEDSNF</sequence>
<dbReference type="SUPFAM" id="SSF53098">
    <property type="entry name" value="Ribonuclease H-like"/>
    <property type="match status" value="1"/>
</dbReference>
<gene>
    <name evidence="2" type="ORF">QTG54_000936</name>
</gene>
<dbReference type="SMART" id="SM00479">
    <property type="entry name" value="EXOIII"/>
    <property type="match status" value="1"/>
</dbReference>
<dbReference type="GO" id="GO:0000932">
    <property type="term" value="C:P-body"/>
    <property type="evidence" value="ECO:0007669"/>
    <property type="project" value="TreeGrafter"/>
</dbReference>
<dbReference type="EC" id="3.1.13.4" evidence="2"/>
<dbReference type="Pfam" id="PF13423">
    <property type="entry name" value="UCH_1"/>
    <property type="match status" value="1"/>
</dbReference>
<dbReference type="GO" id="GO:0003676">
    <property type="term" value="F:nucleic acid binding"/>
    <property type="evidence" value="ECO:0007669"/>
    <property type="project" value="InterPro"/>
</dbReference>
<dbReference type="InterPro" id="IPR013520">
    <property type="entry name" value="Ribonucl_H"/>
</dbReference>
<dbReference type="GO" id="GO:0031251">
    <property type="term" value="C:PAN complex"/>
    <property type="evidence" value="ECO:0007669"/>
    <property type="project" value="TreeGrafter"/>
</dbReference>
<dbReference type="InterPro" id="IPR050785">
    <property type="entry name" value="PAN2-PAN3_catalytic_subunit"/>
</dbReference>
<dbReference type="GO" id="GO:0000289">
    <property type="term" value="P:nuclear-transcribed mRNA poly(A) tail shortening"/>
    <property type="evidence" value="ECO:0007669"/>
    <property type="project" value="TreeGrafter"/>
</dbReference>
<evidence type="ECO:0000259" key="1">
    <source>
        <dbReference type="SMART" id="SM00479"/>
    </source>
</evidence>
<organism evidence="2 3">
    <name type="scientific">Skeletonema marinoi</name>
    <dbReference type="NCBI Taxonomy" id="267567"/>
    <lineage>
        <taxon>Eukaryota</taxon>
        <taxon>Sar</taxon>
        <taxon>Stramenopiles</taxon>
        <taxon>Ochrophyta</taxon>
        <taxon>Bacillariophyta</taxon>
        <taxon>Coscinodiscophyceae</taxon>
        <taxon>Thalassiosirophycidae</taxon>
        <taxon>Thalassiosirales</taxon>
        <taxon>Skeletonemataceae</taxon>
        <taxon>Skeletonema</taxon>
        <taxon>Skeletonema marinoi-dohrnii complex</taxon>
    </lineage>
</organism>
<name>A0AAD8YMY9_9STRA</name>
<dbReference type="InterPro" id="IPR011047">
    <property type="entry name" value="Quinoprotein_ADH-like_sf"/>
</dbReference>
<dbReference type="CDD" id="cd06143">
    <property type="entry name" value="PAN2_exo"/>
    <property type="match status" value="1"/>
</dbReference>
<accession>A0AAD8YMY9</accession>
<dbReference type="EMBL" id="JATAAI010000001">
    <property type="protein sequence ID" value="KAK1748997.1"/>
    <property type="molecule type" value="Genomic_DNA"/>
</dbReference>
<keyword evidence="3" id="KW-1185">Reference proteome</keyword>
<feature type="domain" description="Exonuclease" evidence="1">
    <location>
        <begin position="1273"/>
        <end position="1453"/>
    </location>
</feature>
<dbReference type="InterPro" id="IPR028881">
    <property type="entry name" value="PAN2_UCH_dom"/>
</dbReference>
<protein>
    <submittedName>
        <fullName evidence="2">Deadenylation complex catalytic subunit PAN2</fullName>
        <ecNumber evidence="2">3.1.13.4</ecNumber>
    </submittedName>
</protein>
<dbReference type="Pfam" id="PF00929">
    <property type="entry name" value="RNase_T"/>
    <property type="match status" value="1"/>
</dbReference>
<dbReference type="Gene3D" id="3.30.420.10">
    <property type="entry name" value="Ribonuclease H-like superfamily/Ribonuclease H"/>
    <property type="match status" value="1"/>
</dbReference>
<comment type="caution">
    <text evidence="2">The sequence shown here is derived from an EMBL/GenBank/DDBJ whole genome shotgun (WGS) entry which is preliminary data.</text>
</comment>